<evidence type="ECO:0008006" key="4">
    <source>
        <dbReference type="Google" id="ProtNLM"/>
    </source>
</evidence>
<evidence type="ECO:0000313" key="3">
    <source>
        <dbReference type="Proteomes" id="UP000193411"/>
    </source>
</evidence>
<comment type="caution">
    <text evidence="2">The sequence shown here is derived from an EMBL/GenBank/DDBJ whole genome shotgun (WGS) entry which is preliminary data.</text>
</comment>
<dbReference type="EMBL" id="MCFL01000020">
    <property type="protein sequence ID" value="ORZ35804.1"/>
    <property type="molecule type" value="Genomic_DNA"/>
</dbReference>
<keyword evidence="1" id="KW-1133">Transmembrane helix</keyword>
<reference evidence="2 3" key="1">
    <citation type="submission" date="2016-07" db="EMBL/GenBank/DDBJ databases">
        <title>Pervasive Adenine N6-methylation of Active Genes in Fungi.</title>
        <authorList>
            <consortium name="DOE Joint Genome Institute"/>
            <person name="Mondo S.J."/>
            <person name="Dannebaum R.O."/>
            <person name="Kuo R.C."/>
            <person name="Labutti K."/>
            <person name="Haridas S."/>
            <person name="Kuo A."/>
            <person name="Salamov A."/>
            <person name="Ahrendt S.R."/>
            <person name="Lipzen A."/>
            <person name="Sullivan W."/>
            <person name="Andreopoulos W.B."/>
            <person name="Clum A."/>
            <person name="Lindquist E."/>
            <person name="Daum C."/>
            <person name="Ramamoorthy G.K."/>
            <person name="Gryganskyi A."/>
            <person name="Culley D."/>
            <person name="Magnuson J.K."/>
            <person name="James T.Y."/>
            <person name="O'Malley M.A."/>
            <person name="Stajich J.E."/>
            <person name="Spatafora J.W."/>
            <person name="Visel A."/>
            <person name="Grigoriev I.V."/>
        </authorList>
    </citation>
    <scope>NUCLEOTIDE SEQUENCE [LARGE SCALE GENOMIC DNA]</scope>
    <source>
        <strain evidence="2 3">PL171</strain>
    </source>
</reference>
<feature type="transmembrane region" description="Helical" evidence="1">
    <location>
        <begin position="24"/>
        <end position="42"/>
    </location>
</feature>
<feature type="transmembrane region" description="Helical" evidence="1">
    <location>
        <begin position="95"/>
        <end position="114"/>
    </location>
</feature>
<feature type="transmembrane region" description="Helical" evidence="1">
    <location>
        <begin position="121"/>
        <end position="142"/>
    </location>
</feature>
<evidence type="ECO:0000256" key="1">
    <source>
        <dbReference type="SAM" id="Phobius"/>
    </source>
</evidence>
<evidence type="ECO:0000313" key="2">
    <source>
        <dbReference type="EMBL" id="ORZ35804.1"/>
    </source>
</evidence>
<feature type="transmembrane region" description="Helical" evidence="1">
    <location>
        <begin position="148"/>
        <end position="166"/>
    </location>
</feature>
<proteinExistence type="predicted"/>
<protein>
    <recommendedName>
        <fullName evidence="4">Transmembrane protein</fullName>
    </recommendedName>
</protein>
<name>A0A1Y2HPC5_9FUNG</name>
<dbReference type="Proteomes" id="UP000193411">
    <property type="component" value="Unassembled WGS sequence"/>
</dbReference>
<sequence>MPQEINPPQQLKQGNASTWASRRLVLTLSVVSVVIAAVGIFLSSQVRQHIAAARALSTWPIDMDRAPNMSSMTFRTLPSGTDQNALAQLVESLRFLTWAYAVQVFVGMTSLVALIRNHFGLYMVFGGAGSAVCFLFVGFLTVWVGGGWFNVVALVVAVLSGIPMYAHLLAWKTRLLGAAPGSYANTGDTWVFCL</sequence>
<keyword evidence="1" id="KW-0472">Membrane</keyword>
<organism evidence="2 3">
    <name type="scientific">Catenaria anguillulae PL171</name>
    <dbReference type="NCBI Taxonomy" id="765915"/>
    <lineage>
        <taxon>Eukaryota</taxon>
        <taxon>Fungi</taxon>
        <taxon>Fungi incertae sedis</taxon>
        <taxon>Blastocladiomycota</taxon>
        <taxon>Blastocladiomycetes</taxon>
        <taxon>Blastocladiales</taxon>
        <taxon>Catenariaceae</taxon>
        <taxon>Catenaria</taxon>
    </lineage>
</organism>
<dbReference type="AlphaFoldDB" id="A0A1Y2HPC5"/>
<gene>
    <name evidence="2" type="ORF">BCR44DRAFT_35444</name>
</gene>
<accession>A0A1Y2HPC5</accession>
<keyword evidence="1" id="KW-0812">Transmembrane</keyword>
<keyword evidence="3" id="KW-1185">Reference proteome</keyword>